<organism evidence="1 2">
    <name type="scientific">Stereocaulon virgatum</name>
    <dbReference type="NCBI Taxonomy" id="373712"/>
    <lineage>
        <taxon>Eukaryota</taxon>
        <taxon>Fungi</taxon>
        <taxon>Dikarya</taxon>
        <taxon>Ascomycota</taxon>
        <taxon>Pezizomycotina</taxon>
        <taxon>Lecanoromycetes</taxon>
        <taxon>OSLEUM clade</taxon>
        <taxon>Lecanoromycetidae</taxon>
        <taxon>Lecanorales</taxon>
        <taxon>Lecanorineae</taxon>
        <taxon>Stereocaulaceae</taxon>
        <taxon>Stereocaulon</taxon>
    </lineage>
</organism>
<accession>A0ABR4A8Z9</accession>
<keyword evidence="2" id="KW-1185">Reference proteome</keyword>
<sequence length="272" mass="29604">MFCTTLRQRPDLAPVIPFFTSSTTPKLRETTLTTHDLALPVVPNRTSQTTPQTQIFLILTTTSLNNNNNNNPHLLERITRFSTLAYAPAPTIAFILSDSHESHGSAAKTGMHAYMHLQTITHTLPTPPPLLPIPSPPNLLPLLLTYLTPASPHPFPPTTPQSPLLLLPHTTSSAPSRPLPTHATNVLSDICHSLKDIIEMVQCERGRREMEEWLGRGEAGGGGVVEVWEGEWVCGWGLEGGWGGVVADVRAVMQCELGWLAGWLAGCLALLV</sequence>
<comment type="caution">
    <text evidence="1">The sequence shown here is derived from an EMBL/GenBank/DDBJ whole genome shotgun (WGS) entry which is preliminary data.</text>
</comment>
<dbReference type="Proteomes" id="UP001590950">
    <property type="component" value="Unassembled WGS sequence"/>
</dbReference>
<dbReference type="EMBL" id="JBEFKJ010000017">
    <property type="protein sequence ID" value="KAL2041553.1"/>
    <property type="molecule type" value="Genomic_DNA"/>
</dbReference>
<evidence type="ECO:0000313" key="1">
    <source>
        <dbReference type="EMBL" id="KAL2041553.1"/>
    </source>
</evidence>
<name>A0ABR4A8Z9_9LECA</name>
<protein>
    <submittedName>
        <fullName evidence="1">Uncharacterized protein</fullName>
    </submittedName>
</protein>
<evidence type="ECO:0000313" key="2">
    <source>
        <dbReference type="Proteomes" id="UP001590950"/>
    </source>
</evidence>
<reference evidence="1 2" key="1">
    <citation type="submission" date="2024-09" db="EMBL/GenBank/DDBJ databases">
        <title>Rethinking Asexuality: The Enigmatic Case of Functional Sexual Genes in Lepraria (Stereocaulaceae).</title>
        <authorList>
            <person name="Doellman M."/>
            <person name="Sun Y."/>
            <person name="Barcenas-Pena A."/>
            <person name="Lumbsch H.T."/>
            <person name="Grewe F."/>
        </authorList>
    </citation>
    <scope>NUCLEOTIDE SEQUENCE [LARGE SCALE GENOMIC DNA]</scope>
    <source>
        <strain evidence="1 2">Mercado 3170</strain>
    </source>
</reference>
<proteinExistence type="predicted"/>
<gene>
    <name evidence="1" type="ORF">N7G274_005935</name>
</gene>